<dbReference type="InterPro" id="IPR036890">
    <property type="entry name" value="HATPase_C_sf"/>
</dbReference>
<dbReference type="SUPFAM" id="SSF55874">
    <property type="entry name" value="ATPase domain of HSP90 chaperone/DNA topoisomerase II/histidine kinase"/>
    <property type="match status" value="1"/>
</dbReference>
<evidence type="ECO:0000259" key="2">
    <source>
        <dbReference type="Pfam" id="PF13581"/>
    </source>
</evidence>
<gene>
    <name evidence="3" type="primary">rsbW</name>
    <name evidence="3" type="ORF">HLVA_11520</name>
</gene>
<dbReference type="Pfam" id="PF13581">
    <property type="entry name" value="HATPase_c_2"/>
    <property type="match status" value="1"/>
</dbReference>
<evidence type="ECO:0000256" key="1">
    <source>
        <dbReference type="ARBA" id="ARBA00022527"/>
    </source>
</evidence>
<keyword evidence="1" id="KW-0418">Kinase</keyword>
<dbReference type="RefSeq" id="WP_307903447.1">
    <property type="nucleotide sequence ID" value="NZ_AP027059.1"/>
</dbReference>
<reference evidence="3 4" key="1">
    <citation type="submission" date="2022-11" db="EMBL/GenBank/DDBJ databases">
        <title>Haliovirga abyssi gen. nov., sp. nov., a mesophilic fermentative bacterium isolated from the Iheya North hydrothermal field and the proposal of Haliovirgaceae fam. nov.</title>
        <authorList>
            <person name="Miyazaki U."/>
            <person name="Tame A."/>
            <person name="Miyazaki J."/>
            <person name="Takai K."/>
            <person name="Sawayama S."/>
            <person name="Kitajima M."/>
            <person name="Okamoto A."/>
            <person name="Nakagawa S."/>
        </authorList>
    </citation>
    <scope>NUCLEOTIDE SEQUENCE [LARGE SCALE GENOMIC DNA]</scope>
    <source>
        <strain evidence="3 4">IC12</strain>
    </source>
</reference>
<keyword evidence="4" id="KW-1185">Reference proteome</keyword>
<dbReference type="AlphaFoldDB" id="A0AAU9D7P3"/>
<protein>
    <submittedName>
        <fullName evidence="3">Anti-sigma factor</fullName>
    </submittedName>
</protein>
<organism evidence="3 4">
    <name type="scientific">Haliovirga abyssi</name>
    <dbReference type="NCBI Taxonomy" id="2996794"/>
    <lineage>
        <taxon>Bacteria</taxon>
        <taxon>Fusobacteriati</taxon>
        <taxon>Fusobacteriota</taxon>
        <taxon>Fusobacteriia</taxon>
        <taxon>Fusobacteriales</taxon>
        <taxon>Haliovirgaceae</taxon>
        <taxon>Haliovirga</taxon>
    </lineage>
</organism>
<dbReference type="KEGG" id="haby:HLVA_11520"/>
<sequence length="152" mass="18108">MYCENIFYLNSNLEEIQKMRYEFRKLSEKYNYDFETIYYIELVIGEALANAMKYGVEFDKNKKIQFEIKLSEKDVMLIIRYNGNGVNQKTVDEHAVLKNPEQVEELGDNGRGIFLIHKIMDRVEYDNSKDEIEIKMYKVIKKRGTPEKEVPN</sequence>
<dbReference type="InterPro" id="IPR003594">
    <property type="entry name" value="HATPase_dom"/>
</dbReference>
<name>A0AAU9D7P3_9FUSO</name>
<proteinExistence type="predicted"/>
<keyword evidence="1" id="KW-0808">Transferase</keyword>
<evidence type="ECO:0000313" key="3">
    <source>
        <dbReference type="EMBL" id="BDU50583.1"/>
    </source>
</evidence>
<feature type="domain" description="Histidine kinase/HSP90-like ATPase" evidence="2">
    <location>
        <begin position="10"/>
        <end position="137"/>
    </location>
</feature>
<evidence type="ECO:0000313" key="4">
    <source>
        <dbReference type="Proteomes" id="UP001321582"/>
    </source>
</evidence>
<accession>A0AAU9D7P3</accession>
<dbReference type="Proteomes" id="UP001321582">
    <property type="component" value="Chromosome"/>
</dbReference>
<dbReference type="EMBL" id="AP027059">
    <property type="protein sequence ID" value="BDU50583.1"/>
    <property type="molecule type" value="Genomic_DNA"/>
</dbReference>
<dbReference type="PANTHER" id="PTHR35526:SF3">
    <property type="entry name" value="ANTI-SIGMA-F FACTOR RSBW"/>
    <property type="match status" value="1"/>
</dbReference>
<dbReference type="Gene3D" id="3.30.565.10">
    <property type="entry name" value="Histidine kinase-like ATPase, C-terminal domain"/>
    <property type="match status" value="1"/>
</dbReference>
<keyword evidence="1" id="KW-0723">Serine/threonine-protein kinase</keyword>
<dbReference type="GO" id="GO:0004674">
    <property type="term" value="F:protein serine/threonine kinase activity"/>
    <property type="evidence" value="ECO:0007669"/>
    <property type="project" value="UniProtKB-KW"/>
</dbReference>
<dbReference type="PANTHER" id="PTHR35526">
    <property type="entry name" value="ANTI-SIGMA-F FACTOR RSBW-RELATED"/>
    <property type="match status" value="1"/>
</dbReference>
<dbReference type="InterPro" id="IPR050267">
    <property type="entry name" value="Anti-sigma-factor_SerPK"/>
</dbReference>
<dbReference type="CDD" id="cd16936">
    <property type="entry name" value="HATPase_RsbW-like"/>
    <property type="match status" value="1"/>
</dbReference>